<sequence length="300" mass="30742">MKNPKASPLLFLSLLLLLLSFSSAFNITKILSQHPEFATFNGFLSQTKLADEINRRQTITVLVVDNAAASSLSGKPLDVVKKILSVHVILDYYDVEKLTKLGISNKTSALTTLLAGAGAADQRGFINVSLVNEGEIAFGSSAKGGALNSKLVESVAAHPFNISVLQITAPVQVPGIESTPVGTPPPKPSAAPVPAPKKSPAAAPAKPVAPVPSRKSGAPAPSEVVIEVPVEAPISDAPFADGPESDAPVTDAPVSSPPKPKDTADAEAPTQRIIASGGSRREMAVGVGVLAAALVSCFVA</sequence>
<evidence type="ECO:0000256" key="7">
    <source>
        <dbReference type="ARBA" id="ARBA00023136"/>
    </source>
</evidence>
<dbReference type="PANTHER" id="PTHR32382:SF6">
    <property type="entry name" value="FASCICLIN-LIKE ARABINOGALACTAN PROTEIN 14"/>
    <property type="match status" value="1"/>
</dbReference>
<gene>
    <name evidence="14" type="ORF">L484_004423</name>
</gene>
<feature type="compositionally biased region" description="Pro residues" evidence="11">
    <location>
        <begin position="182"/>
        <end position="197"/>
    </location>
</feature>
<feature type="domain" description="FAS1" evidence="13">
    <location>
        <begin position="24"/>
        <end position="155"/>
    </location>
</feature>
<keyword evidence="5 12" id="KW-0732">Signal</keyword>
<organism evidence="14 15">
    <name type="scientific">Morus notabilis</name>
    <dbReference type="NCBI Taxonomy" id="981085"/>
    <lineage>
        <taxon>Eukaryota</taxon>
        <taxon>Viridiplantae</taxon>
        <taxon>Streptophyta</taxon>
        <taxon>Embryophyta</taxon>
        <taxon>Tracheophyta</taxon>
        <taxon>Spermatophyta</taxon>
        <taxon>Magnoliopsida</taxon>
        <taxon>eudicotyledons</taxon>
        <taxon>Gunneridae</taxon>
        <taxon>Pentapetalae</taxon>
        <taxon>rosids</taxon>
        <taxon>fabids</taxon>
        <taxon>Rosales</taxon>
        <taxon>Moraceae</taxon>
        <taxon>Moreae</taxon>
        <taxon>Morus</taxon>
    </lineage>
</organism>
<dbReference type="PANTHER" id="PTHR32382">
    <property type="entry name" value="FASCICLIN-LIKE ARABINOGALACTAN PROTEIN"/>
    <property type="match status" value="1"/>
</dbReference>
<evidence type="ECO:0000256" key="9">
    <source>
        <dbReference type="ARBA" id="ARBA00023288"/>
    </source>
</evidence>
<dbReference type="Proteomes" id="UP000030645">
    <property type="component" value="Unassembled WGS sequence"/>
</dbReference>
<evidence type="ECO:0000256" key="3">
    <source>
        <dbReference type="ARBA" id="ARBA00022475"/>
    </source>
</evidence>
<evidence type="ECO:0000313" key="14">
    <source>
        <dbReference type="EMBL" id="EXB94232.1"/>
    </source>
</evidence>
<dbReference type="OrthoDB" id="694090at2759"/>
<evidence type="ECO:0000256" key="1">
    <source>
        <dbReference type="ARBA" id="ARBA00004609"/>
    </source>
</evidence>
<feature type="chain" id="PRO_5004928979" description="FAS1 domain-containing protein" evidence="12">
    <location>
        <begin position="25"/>
        <end position="300"/>
    </location>
</feature>
<evidence type="ECO:0000256" key="6">
    <source>
        <dbReference type="ARBA" id="ARBA00022974"/>
    </source>
</evidence>
<keyword evidence="4" id="KW-0336">GPI-anchor</keyword>
<dbReference type="InterPro" id="IPR000782">
    <property type="entry name" value="FAS1_domain"/>
</dbReference>
<dbReference type="FunFam" id="2.30.180.10:FF:000015">
    <property type="entry name" value="Fasciclin-like arabinogalactan protein 3"/>
    <property type="match status" value="1"/>
</dbReference>
<comment type="subcellular location">
    <subcellularLocation>
        <location evidence="1">Cell membrane</location>
        <topology evidence="1">Lipid-anchor</topology>
        <topology evidence="1">GPI-anchor</topology>
    </subcellularLocation>
</comment>
<keyword evidence="8" id="KW-0325">Glycoprotein</keyword>
<dbReference type="GO" id="GO:0005886">
    <property type="term" value="C:plasma membrane"/>
    <property type="evidence" value="ECO:0007669"/>
    <property type="project" value="UniProtKB-SubCell"/>
</dbReference>
<dbReference type="GO" id="GO:0098552">
    <property type="term" value="C:side of membrane"/>
    <property type="evidence" value="ECO:0007669"/>
    <property type="project" value="UniProtKB-KW"/>
</dbReference>
<comment type="function">
    <text evidence="10">May be a cell surface adhesion protein.</text>
</comment>
<evidence type="ECO:0000256" key="10">
    <source>
        <dbReference type="ARBA" id="ARBA00024686"/>
    </source>
</evidence>
<dbReference type="AlphaFoldDB" id="W9S8I4"/>
<dbReference type="Pfam" id="PF02469">
    <property type="entry name" value="Fasciclin"/>
    <property type="match status" value="1"/>
</dbReference>
<evidence type="ECO:0000256" key="12">
    <source>
        <dbReference type="SAM" id="SignalP"/>
    </source>
</evidence>
<evidence type="ECO:0000256" key="11">
    <source>
        <dbReference type="SAM" id="MobiDB-lite"/>
    </source>
</evidence>
<feature type="region of interest" description="Disordered" evidence="11">
    <location>
        <begin position="176"/>
        <end position="220"/>
    </location>
</feature>
<evidence type="ECO:0000256" key="2">
    <source>
        <dbReference type="ARBA" id="ARBA00007843"/>
    </source>
</evidence>
<dbReference type="eggNOG" id="ENOG502RZZR">
    <property type="taxonomic scope" value="Eukaryota"/>
</dbReference>
<proteinExistence type="inferred from homology"/>
<keyword evidence="15" id="KW-1185">Reference proteome</keyword>
<keyword evidence="6" id="KW-0654">Proteoglycan</keyword>
<dbReference type="InterPro" id="IPR033254">
    <property type="entry name" value="Plant_FLA"/>
</dbReference>
<evidence type="ECO:0000256" key="4">
    <source>
        <dbReference type="ARBA" id="ARBA00022622"/>
    </source>
</evidence>
<evidence type="ECO:0000256" key="8">
    <source>
        <dbReference type="ARBA" id="ARBA00023180"/>
    </source>
</evidence>
<protein>
    <recommendedName>
        <fullName evidence="13">FAS1 domain-containing protein</fullName>
    </recommendedName>
</protein>
<keyword evidence="9" id="KW-0449">Lipoprotein</keyword>
<feature type="compositionally biased region" description="Low complexity" evidence="11">
    <location>
        <begin position="198"/>
        <end position="220"/>
    </location>
</feature>
<evidence type="ECO:0000259" key="13">
    <source>
        <dbReference type="PROSITE" id="PS50213"/>
    </source>
</evidence>
<dbReference type="STRING" id="981085.W9S8I4"/>
<evidence type="ECO:0000256" key="5">
    <source>
        <dbReference type="ARBA" id="ARBA00022729"/>
    </source>
</evidence>
<dbReference type="SUPFAM" id="SSF82153">
    <property type="entry name" value="FAS1 domain"/>
    <property type="match status" value="1"/>
</dbReference>
<dbReference type="KEGG" id="mnt:21387925"/>
<dbReference type="PROSITE" id="PS50213">
    <property type="entry name" value="FAS1"/>
    <property type="match status" value="1"/>
</dbReference>
<keyword evidence="7" id="KW-0472">Membrane</keyword>
<dbReference type="InterPro" id="IPR036378">
    <property type="entry name" value="FAS1_dom_sf"/>
</dbReference>
<keyword evidence="3" id="KW-1003">Cell membrane</keyword>
<comment type="similarity">
    <text evidence="2">Belongs to the fasciclin-like AGP family.</text>
</comment>
<dbReference type="EMBL" id="KE345136">
    <property type="protein sequence ID" value="EXB94232.1"/>
    <property type="molecule type" value="Genomic_DNA"/>
</dbReference>
<feature type="region of interest" description="Disordered" evidence="11">
    <location>
        <begin position="235"/>
        <end position="280"/>
    </location>
</feature>
<evidence type="ECO:0000313" key="15">
    <source>
        <dbReference type="Proteomes" id="UP000030645"/>
    </source>
</evidence>
<name>W9S8I4_9ROSA</name>
<feature type="signal peptide" evidence="12">
    <location>
        <begin position="1"/>
        <end position="24"/>
    </location>
</feature>
<dbReference type="Gene3D" id="2.30.180.10">
    <property type="entry name" value="FAS1 domain"/>
    <property type="match status" value="1"/>
</dbReference>
<accession>W9S8I4</accession>
<reference evidence="15" key="1">
    <citation type="submission" date="2013-01" db="EMBL/GenBank/DDBJ databases">
        <title>Draft Genome Sequence of a Mulberry Tree, Morus notabilis C.K. Schneid.</title>
        <authorList>
            <person name="He N."/>
            <person name="Zhao S."/>
        </authorList>
    </citation>
    <scope>NUCLEOTIDE SEQUENCE</scope>
</reference>